<reference evidence="1" key="1">
    <citation type="submission" date="2011-03" db="EMBL/GenBank/DDBJ databases">
        <title>Complete sequence of Sphingobacterium sp. 21.</title>
        <authorList>
            <consortium name="US DOE Joint Genome Institute"/>
            <person name="Lucas S."/>
            <person name="Copeland A."/>
            <person name="Lapidus A."/>
            <person name="Cheng J.-F."/>
            <person name="Goodwin L."/>
            <person name="Pitluck S."/>
            <person name="Davenport K."/>
            <person name="Detter J.C."/>
            <person name="Han C."/>
            <person name="Tapia R."/>
            <person name="Land M."/>
            <person name="Hauser L."/>
            <person name="Kyrpides N."/>
            <person name="Ivanova N."/>
            <person name="Ovchinnikova G."/>
            <person name="Pagani I."/>
            <person name="Siebers A.K."/>
            <person name="Allgaier M."/>
            <person name="Thelen M.P."/>
            <person name="Hugenholtz P."/>
            <person name="Woyke T."/>
        </authorList>
    </citation>
    <scope>NUCLEOTIDE SEQUENCE</scope>
    <source>
        <strain evidence="1">21</strain>
    </source>
</reference>
<dbReference type="EMBL" id="CP002584">
    <property type="protein sequence ID" value="ADZ80683.1"/>
    <property type="molecule type" value="Genomic_DNA"/>
</dbReference>
<dbReference type="KEGG" id="shg:Sph21_4151"/>
<dbReference type="HOGENOM" id="CLU_3398527_0_0_10"/>
<evidence type="ECO:0000313" key="1">
    <source>
        <dbReference type="EMBL" id="ADZ80683.1"/>
    </source>
</evidence>
<organism evidence="1">
    <name type="scientific">Sphingobacterium sp. (strain 21)</name>
    <dbReference type="NCBI Taxonomy" id="743722"/>
    <lineage>
        <taxon>Bacteria</taxon>
        <taxon>Pseudomonadati</taxon>
        <taxon>Bacteroidota</taxon>
        <taxon>Sphingobacteriia</taxon>
        <taxon>Sphingobacteriales</taxon>
        <taxon>Sphingobacteriaceae</taxon>
        <taxon>Sphingobacterium</taxon>
    </lineage>
</organism>
<name>F4CAB8_SPHS2</name>
<protein>
    <submittedName>
        <fullName evidence="1">Uncharacterized protein</fullName>
    </submittedName>
</protein>
<dbReference type="AlphaFoldDB" id="F4CAB8"/>
<gene>
    <name evidence="1" type="ordered locus">Sph21_4151</name>
</gene>
<proteinExistence type="predicted"/>
<sequence>MQESEKIKKESVEPLNLSLNEKWFSVIALRL</sequence>
<dbReference type="STRING" id="743722.Sph21_4151"/>
<accession>F4CAB8</accession>